<dbReference type="GO" id="GO:0055085">
    <property type="term" value="P:transmembrane transport"/>
    <property type="evidence" value="ECO:0007669"/>
    <property type="project" value="InterPro"/>
</dbReference>
<dbReference type="Proteomes" id="UP000239406">
    <property type="component" value="Unassembled WGS sequence"/>
</dbReference>
<feature type="domain" description="ABC transmembrane type-1" evidence="6">
    <location>
        <begin position="27"/>
        <end position="223"/>
    </location>
</feature>
<dbReference type="OrthoDB" id="9781724at2"/>
<dbReference type="PANTHER" id="PTHR43632:SF1">
    <property type="entry name" value="PERMEASE COMPONENT OF TUNGSTATE ABC TRANSPORTER"/>
    <property type="match status" value="1"/>
</dbReference>
<sequence>MSSSFVEALRSTLHLLVTLDPQLLQIASLSLSVSAAATAIGTGLGLVLGAWIAVNQFPGRRAVLVVLNTLLALPSVVVGLLVYLLLSRAGPLGALGILFTPAAMVVAQTVLVLPIVTALSRQTIEDAMRDHGEQLRSMGAGRLGCALILLWDERMAMLTLALAAFGRAISEVGAVMIVGGNIEGVTRVMTTAIALETSKGDLPLALALGVVLLSIVLLLNALIALLREWRVRADEAYA</sequence>
<dbReference type="NCBIfam" id="NF038017">
    <property type="entry name" value="ABC_perm1"/>
    <property type="match status" value="1"/>
</dbReference>
<dbReference type="Gene3D" id="1.10.3720.10">
    <property type="entry name" value="MetI-like"/>
    <property type="match status" value="1"/>
</dbReference>
<evidence type="ECO:0000256" key="2">
    <source>
        <dbReference type="ARBA" id="ARBA00022692"/>
    </source>
</evidence>
<dbReference type="GO" id="GO:0005886">
    <property type="term" value="C:plasma membrane"/>
    <property type="evidence" value="ECO:0007669"/>
    <property type="project" value="UniProtKB-SubCell"/>
</dbReference>
<evidence type="ECO:0000313" key="10">
    <source>
        <dbReference type="Proteomes" id="UP000294772"/>
    </source>
</evidence>
<evidence type="ECO:0000256" key="3">
    <source>
        <dbReference type="ARBA" id="ARBA00022989"/>
    </source>
</evidence>
<evidence type="ECO:0000313" key="9">
    <source>
        <dbReference type="Proteomes" id="UP000239406"/>
    </source>
</evidence>
<dbReference type="InterPro" id="IPR000515">
    <property type="entry name" value="MetI-like"/>
</dbReference>
<dbReference type="InterPro" id="IPR049783">
    <property type="entry name" value="ABC_perm_TupB-like"/>
</dbReference>
<dbReference type="PANTHER" id="PTHR43632">
    <property type="entry name" value="PERMEASE COMPONENT OF TUNGSTATE ABC TRANSPORTER"/>
    <property type="match status" value="1"/>
</dbReference>
<name>A0A2S5T9M6_9BURK</name>
<evidence type="ECO:0000256" key="1">
    <source>
        <dbReference type="ARBA" id="ARBA00004651"/>
    </source>
</evidence>
<evidence type="ECO:0000256" key="4">
    <source>
        <dbReference type="ARBA" id="ARBA00023136"/>
    </source>
</evidence>
<feature type="transmembrane region" description="Helical" evidence="5">
    <location>
        <begin position="202"/>
        <end position="226"/>
    </location>
</feature>
<keyword evidence="3 5" id="KW-1133">Transmembrane helix</keyword>
<protein>
    <submittedName>
        <fullName evidence="7">ABC transporter permease</fullName>
    </submittedName>
    <submittedName>
        <fullName evidence="8">Tungstate transport system permease protein</fullName>
    </submittedName>
</protein>
<comment type="subcellular location">
    <subcellularLocation>
        <location evidence="1 5">Cell membrane</location>
        <topology evidence="1 5">Multi-pass membrane protein</topology>
    </subcellularLocation>
</comment>
<reference evidence="8 10" key="2">
    <citation type="submission" date="2019-03" db="EMBL/GenBank/DDBJ databases">
        <title>Genomic Encyclopedia of Type Strains, Phase IV (KMG-IV): sequencing the most valuable type-strain genomes for metagenomic binning, comparative biology and taxonomic classification.</title>
        <authorList>
            <person name="Goeker M."/>
        </authorList>
    </citation>
    <scope>NUCLEOTIDE SEQUENCE [LARGE SCALE GENOMIC DNA]</scope>
    <source>
        <strain evidence="8 10">DSM 15264</strain>
    </source>
</reference>
<comment type="caution">
    <text evidence="7">The sequence shown here is derived from an EMBL/GenBank/DDBJ whole genome shotgun (WGS) entry which is preliminary data.</text>
</comment>
<evidence type="ECO:0000259" key="6">
    <source>
        <dbReference type="PROSITE" id="PS50928"/>
    </source>
</evidence>
<dbReference type="EMBL" id="PSNY01000001">
    <property type="protein sequence ID" value="PPE71632.1"/>
    <property type="molecule type" value="Genomic_DNA"/>
</dbReference>
<feature type="transmembrane region" description="Helical" evidence="5">
    <location>
        <begin position="23"/>
        <end position="51"/>
    </location>
</feature>
<keyword evidence="4 5" id="KW-0472">Membrane</keyword>
<dbReference type="PROSITE" id="PS50928">
    <property type="entry name" value="ABC_TM1"/>
    <property type="match status" value="1"/>
</dbReference>
<comment type="similarity">
    <text evidence="5">Belongs to the binding-protein-dependent transport system permease family.</text>
</comment>
<keyword evidence="5" id="KW-0813">Transport</keyword>
<dbReference type="CDD" id="cd06261">
    <property type="entry name" value="TM_PBP2"/>
    <property type="match status" value="1"/>
</dbReference>
<dbReference type="AlphaFoldDB" id="A0A2S5T9M6"/>
<keyword evidence="2 5" id="KW-0812">Transmembrane</keyword>
<reference evidence="7 9" key="1">
    <citation type="submission" date="2018-02" db="EMBL/GenBank/DDBJ databases">
        <title>Reclassifiation of [Polyangium] brachysporum DSM 7029 as Guopingzhaonella breviflexa gen. nov., sp. nov., a member of the family Comamonadaceae.</title>
        <authorList>
            <person name="Tang B."/>
        </authorList>
    </citation>
    <scope>NUCLEOTIDE SEQUENCE [LARGE SCALE GENOMIC DNA]</scope>
    <source>
        <strain evidence="7 9">DSM 15344</strain>
    </source>
</reference>
<feature type="transmembrane region" description="Helical" evidence="5">
    <location>
        <begin position="92"/>
        <end position="119"/>
    </location>
</feature>
<proteinExistence type="inferred from homology"/>
<evidence type="ECO:0000313" key="8">
    <source>
        <dbReference type="EMBL" id="TCP08734.1"/>
    </source>
</evidence>
<feature type="transmembrane region" description="Helical" evidence="5">
    <location>
        <begin position="63"/>
        <end position="86"/>
    </location>
</feature>
<evidence type="ECO:0000313" key="7">
    <source>
        <dbReference type="EMBL" id="PPE71632.1"/>
    </source>
</evidence>
<dbReference type="SUPFAM" id="SSF161098">
    <property type="entry name" value="MetI-like"/>
    <property type="match status" value="1"/>
</dbReference>
<gene>
    <name evidence="7" type="ORF">C1702_01140</name>
    <name evidence="8" type="ORF">EV676_102242</name>
</gene>
<dbReference type="InterPro" id="IPR035906">
    <property type="entry name" value="MetI-like_sf"/>
</dbReference>
<dbReference type="Proteomes" id="UP000294772">
    <property type="component" value="Unassembled WGS sequence"/>
</dbReference>
<keyword evidence="9" id="KW-1185">Reference proteome</keyword>
<organism evidence="7 9">
    <name type="scientific">Caldimonas thermodepolymerans</name>
    <dbReference type="NCBI Taxonomy" id="215580"/>
    <lineage>
        <taxon>Bacteria</taxon>
        <taxon>Pseudomonadati</taxon>
        <taxon>Pseudomonadota</taxon>
        <taxon>Betaproteobacteria</taxon>
        <taxon>Burkholderiales</taxon>
        <taxon>Sphaerotilaceae</taxon>
        <taxon>Caldimonas</taxon>
    </lineage>
</organism>
<dbReference type="RefSeq" id="WP_104355824.1">
    <property type="nucleotide sequence ID" value="NZ_CALFFA010000024.1"/>
</dbReference>
<dbReference type="EMBL" id="SLXF01000002">
    <property type="protein sequence ID" value="TCP08734.1"/>
    <property type="molecule type" value="Genomic_DNA"/>
</dbReference>
<evidence type="ECO:0000256" key="5">
    <source>
        <dbReference type="RuleBase" id="RU363032"/>
    </source>
</evidence>
<dbReference type="Pfam" id="PF00528">
    <property type="entry name" value="BPD_transp_1"/>
    <property type="match status" value="1"/>
</dbReference>
<accession>A0A2S5T9M6</accession>
<feature type="transmembrane region" description="Helical" evidence="5">
    <location>
        <begin position="158"/>
        <end position="182"/>
    </location>
</feature>